<keyword evidence="1" id="KW-1133">Transmembrane helix</keyword>
<dbReference type="RefSeq" id="WP_224607221.1">
    <property type="nucleotide sequence ID" value="NZ_JAIQXV010000005.1"/>
</dbReference>
<keyword evidence="1" id="KW-0472">Membrane</keyword>
<dbReference type="Proteomes" id="UP001596317">
    <property type="component" value="Unassembled WGS sequence"/>
</dbReference>
<evidence type="ECO:0000313" key="2">
    <source>
        <dbReference type="EMBL" id="MFC6661182.1"/>
    </source>
</evidence>
<proteinExistence type="predicted"/>
<reference evidence="3" key="1">
    <citation type="journal article" date="2019" name="Int. J. Syst. Evol. Microbiol.">
        <title>The Global Catalogue of Microorganisms (GCM) 10K type strain sequencing project: providing services to taxonomists for standard genome sequencing and annotation.</title>
        <authorList>
            <consortium name="The Broad Institute Genomics Platform"/>
            <consortium name="The Broad Institute Genome Sequencing Center for Infectious Disease"/>
            <person name="Wu L."/>
            <person name="Ma J."/>
        </authorList>
    </citation>
    <scope>NUCLEOTIDE SEQUENCE [LARGE SCALE GENOMIC DNA]</scope>
    <source>
        <strain evidence="3">CCUG 63830</strain>
    </source>
</reference>
<accession>A0ABW1ZLN7</accession>
<dbReference type="EMBL" id="JBHSWB010000001">
    <property type="protein sequence ID" value="MFC6661182.1"/>
    <property type="molecule type" value="Genomic_DNA"/>
</dbReference>
<evidence type="ECO:0000313" key="3">
    <source>
        <dbReference type="Proteomes" id="UP001596317"/>
    </source>
</evidence>
<feature type="transmembrane region" description="Helical" evidence="1">
    <location>
        <begin position="117"/>
        <end position="141"/>
    </location>
</feature>
<keyword evidence="1" id="KW-0812">Transmembrane</keyword>
<organism evidence="2 3">
    <name type="scientific">Deinococcus multiflagellatus</name>
    <dbReference type="NCBI Taxonomy" id="1656887"/>
    <lineage>
        <taxon>Bacteria</taxon>
        <taxon>Thermotogati</taxon>
        <taxon>Deinococcota</taxon>
        <taxon>Deinococci</taxon>
        <taxon>Deinococcales</taxon>
        <taxon>Deinococcaceae</taxon>
        <taxon>Deinococcus</taxon>
    </lineage>
</organism>
<sequence>MTKPRVPAPFWPVLGGVLALCVFAALGLLGWRALAGLQSTPLSDADFRSSLSAGQVQAVVVRGKAAQVSLRTDDRPYRLAWPEPLTSDRALLSELKRQNVTLRFEQPNQWLGILLNFLPIILLALFMALPLVLLGALFVWLRERRVTQR</sequence>
<protein>
    <submittedName>
        <fullName evidence="2">ATP-dependent metallopeptidase FtsH/Yme1/Tma family protein</fullName>
    </submittedName>
</protein>
<dbReference type="Gene3D" id="3.30.720.210">
    <property type="match status" value="1"/>
</dbReference>
<feature type="transmembrane region" description="Helical" evidence="1">
    <location>
        <begin position="12"/>
        <end position="34"/>
    </location>
</feature>
<keyword evidence="3" id="KW-1185">Reference proteome</keyword>
<evidence type="ECO:0000256" key="1">
    <source>
        <dbReference type="SAM" id="Phobius"/>
    </source>
</evidence>
<name>A0ABW1ZLN7_9DEIO</name>
<comment type="caution">
    <text evidence="2">The sequence shown here is derived from an EMBL/GenBank/DDBJ whole genome shotgun (WGS) entry which is preliminary data.</text>
</comment>
<gene>
    <name evidence="2" type="ORF">ACFP90_13150</name>
</gene>